<sequence length="97" mass="10461">MMSLHFKKTTEDFICGHCGSSVTGNGFTNHCPTCLWSKHVDVYPGDREGGCRGLMEPVALALVRGDYVITHRCVSCGTRKTNRAGTNDNLDALLSGA</sequence>
<dbReference type="Pfam" id="PF12647">
    <property type="entry name" value="RNHCP"/>
    <property type="match status" value="1"/>
</dbReference>
<proteinExistence type="predicted"/>
<protein>
    <recommendedName>
        <fullName evidence="1">RNHCP domain-containing protein</fullName>
    </recommendedName>
</protein>
<reference evidence="2 3" key="1">
    <citation type="journal article" date="2016" name="Nat. Commun.">
        <title>Thousands of microbial genomes shed light on interconnected biogeochemical processes in an aquifer system.</title>
        <authorList>
            <person name="Anantharaman K."/>
            <person name="Brown C.T."/>
            <person name="Hug L.A."/>
            <person name="Sharon I."/>
            <person name="Castelle C.J."/>
            <person name="Probst A.J."/>
            <person name="Thomas B.C."/>
            <person name="Singh A."/>
            <person name="Wilkins M.J."/>
            <person name="Karaoz U."/>
            <person name="Brodie E.L."/>
            <person name="Williams K.H."/>
            <person name="Hubbard S.S."/>
            <person name="Banfield J.F."/>
        </authorList>
    </citation>
    <scope>NUCLEOTIDE SEQUENCE [LARGE SCALE GENOMIC DNA]</scope>
</reference>
<dbReference type="Proteomes" id="UP000177565">
    <property type="component" value="Unassembled WGS sequence"/>
</dbReference>
<feature type="domain" description="RNHCP" evidence="1">
    <location>
        <begin position="11"/>
        <end position="93"/>
    </location>
</feature>
<evidence type="ECO:0000313" key="2">
    <source>
        <dbReference type="EMBL" id="OHA26727.1"/>
    </source>
</evidence>
<comment type="caution">
    <text evidence="2">The sequence shown here is derived from an EMBL/GenBank/DDBJ whole genome shotgun (WGS) entry which is preliminary data.</text>
</comment>
<dbReference type="InterPro" id="IPR024439">
    <property type="entry name" value="RNHCP"/>
</dbReference>
<organism evidence="2 3">
    <name type="scientific">Candidatus Taylorbacteria bacterium RIFCSPHIGHO2_02_FULL_46_13</name>
    <dbReference type="NCBI Taxonomy" id="1802312"/>
    <lineage>
        <taxon>Bacteria</taxon>
        <taxon>Candidatus Tayloriibacteriota</taxon>
    </lineage>
</organism>
<gene>
    <name evidence="2" type="ORF">A3C06_00230</name>
</gene>
<name>A0A1G2MS51_9BACT</name>
<evidence type="ECO:0000313" key="3">
    <source>
        <dbReference type="Proteomes" id="UP000177565"/>
    </source>
</evidence>
<dbReference type="AlphaFoldDB" id="A0A1G2MS51"/>
<evidence type="ECO:0000259" key="1">
    <source>
        <dbReference type="Pfam" id="PF12647"/>
    </source>
</evidence>
<dbReference type="STRING" id="1802312.A3C06_00230"/>
<accession>A0A1G2MS51</accession>
<dbReference type="EMBL" id="MHRQ01000017">
    <property type="protein sequence ID" value="OHA26727.1"/>
    <property type="molecule type" value="Genomic_DNA"/>
</dbReference>